<dbReference type="EMBL" id="VFOZ01000001">
    <property type="protein sequence ID" value="TQL98210.1"/>
    <property type="molecule type" value="Genomic_DNA"/>
</dbReference>
<evidence type="ECO:0000256" key="1">
    <source>
        <dbReference type="SAM" id="Phobius"/>
    </source>
</evidence>
<dbReference type="Proteomes" id="UP000316096">
    <property type="component" value="Unassembled WGS sequence"/>
</dbReference>
<keyword evidence="1" id="KW-1133">Transmembrane helix</keyword>
<organism evidence="2 3">
    <name type="scientific">Actinoallomurus bryophytorum</name>
    <dbReference type="NCBI Taxonomy" id="1490222"/>
    <lineage>
        <taxon>Bacteria</taxon>
        <taxon>Bacillati</taxon>
        <taxon>Actinomycetota</taxon>
        <taxon>Actinomycetes</taxon>
        <taxon>Streptosporangiales</taxon>
        <taxon>Thermomonosporaceae</taxon>
        <taxon>Actinoallomurus</taxon>
    </lineage>
</organism>
<dbReference type="RefSeq" id="WP_141956842.1">
    <property type="nucleotide sequence ID" value="NZ_VFOZ01000001.1"/>
</dbReference>
<name>A0A543CMM6_9ACTN</name>
<accession>A0A543CMM6</accession>
<evidence type="ECO:0000313" key="2">
    <source>
        <dbReference type="EMBL" id="TQL98210.1"/>
    </source>
</evidence>
<comment type="caution">
    <text evidence="2">The sequence shown here is derived from an EMBL/GenBank/DDBJ whole genome shotgun (WGS) entry which is preliminary data.</text>
</comment>
<feature type="transmembrane region" description="Helical" evidence="1">
    <location>
        <begin position="6"/>
        <end position="31"/>
    </location>
</feature>
<keyword evidence="1" id="KW-0472">Membrane</keyword>
<evidence type="ECO:0000313" key="3">
    <source>
        <dbReference type="Proteomes" id="UP000316096"/>
    </source>
</evidence>
<feature type="transmembrane region" description="Helical" evidence="1">
    <location>
        <begin position="43"/>
        <end position="63"/>
    </location>
</feature>
<reference evidence="2 3" key="1">
    <citation type="submission" date="2019-06" db="EMBL/GenBank/DDBJ databases">
        <title>Sequencing the genomes of 1000 actinobacteria strains.</title>
        <authorList>
            <person name="Klenk H.-P."/>
        </authorList>
    </citation>
    <scope>NUCLEOTIDE SEQUENCE [LARGE SCALE GENOMIC DNA]</scope>
    <source>
        <strain evidence="2 3">DSM 102200</strain>
    </source>
</reference>
<dbReference type="AlphaFoldDB" id="A0A543CMM6"/>
<feature type="transmembrane region" description="Helical" evidence="1">
    <location>
        <begin position="91"/>
        <end position="112"/>
    </location>
</feature>
<keyword evidence="3" id="KW-1185">Reference proteome</keyword>
<protein>
    <submittedName>
        <fullName evidence="2">Uncharacterized protein</fullName>
    </submittedName>
</protein>
<gene>
    <name evidence="2" type="ORF">FB559_3830</name>
</gene>
<keyword evidence="1" id="KW-0812">Transmembrane</keyword>
<sequence>MRRYDAITVFLLLVGGVILPVVGWVAGAVMLLVSRRWTFRDKLVGLLVWPGGLALAAGLIVLAPTRQCVYVDDSAGHRHGGECTGATIPGWLGVPLLVLAILGPLLTAIYLARRSRRSGRVAEAAAE</sequence>
<proteinExistence type="predicted"/>